<comment type="caution">
    <text evidence="2">The sequence shown here is derived from an EMBL/GenBank/DDBJ whole genome shotgun (WGS) entry which is preliminary data.</text>
</comment>
<dbReference type="Proteomes" id="UP001469553">
    <property type="component" value="Unassembled WGS sequence"/>
</dbReference>
<sequence length="100" mass="11504">MRLQASFIILLIISCCSLHASLCCFSAPPPPYHPPMSSEVRNCLLKTWHARRHVQGMEILISISNVEQHRHKMIRVGLSTKTKLLKKRCVFKHLHMACLM</sequence>
<evidence type="ECO:0000256" key="1">
    <source>
        <dbReference type="SAM" id="SignalP"/>
    </source>
</evidence>
<organism evidence="2 3">
    <name type="scientific">Ameca splendens</name>
    <dbReference type="NCBI Taxonomy" id="208324"/>
    <lineage>
        <taxon>Eukaryota</taxon>
        <taxon>Metazoa</taxon>
        <taxon>Chordata</taxon>
        <taxon>Craniata</taxon>
        <taxon>Vertebrata</taxon>
        <taxon>Euteleostomi</taxon>
        <taxon>Actinopterygii</taxon>
        <taxon>Neopterygii</taxon>
        <taxon>Teleostei</taxon>
        <taxon>Neoteleostei</taxon>
        <taxon>Acanthomorphata</taxon>
        <taxon>Ovalentaria</taxon>
        <taxon>Atherinomorphae</taxon>
        <taxon>Cyprinodontiformes</taxon>
        <taxon>Goodeidae</taxon>
        <taxon>Ameca</taxon>
    </lineage>
</organism>
<evidence type="ECO:0008006" key="4">
    <source>
        <dbReference type="Google" id="ProtNLM"/>
    </source>
</evidence>
<accession>A0ABV1AEZ5</accession>
<protein>
    <recommendedName>
        <fullName evidence="4">Secreted protein</fullName>
    </recommendedName>
</protein>
<dbReference type="PROSITE" id="PS51257">
    <property type="entry name" value="PROKAR_LIPOPROTEIN"/>
    <property type="match status" value="1"/>
</dbReference>
<keyword evidence="1" id="KW-0732">Signal</keyword>
<evidence type="ECO:0000313" key="2">
    <source>
        <dbReference type="EMBL" id="MEQ2317124.1"/>
    </source>
</evidence>
<feature type="chain" id="PRO_5047025506" description="Secreted protein" evidence="1">
    <location>
        <begin position="24"/>
        <end position="100"/>
    </location>
</feature>
<name>A0ABV1AEZ5_9TELE</name>
<keyword evidence="3" id="KW-1185">Reference proteome</keyword>
<gene>
    <name evidence="2" type="ORF">AMECASPLE_039558</name>
</gene>
<dbReference type="EMBL" id="JAHRIP010093144">
    <property type="protein sequence ID" value="MEQ2317124.1"/>
    <property type="molecule type" value="Genomic_DNA"/>
</dbReference>
<reference evidence="2 3" key="1">
    <citation type="submission" date="2021-06" db="EMBL/GenBank/DDBJ databases">
        <authorList>
            <person name="Palmer J.M."/>
        </authorList>
    </citation>
    <scope>NUCLEOTIDE SEQUENCE [LARGE SCALE GENOMIC DNA]</scope>
    <source>
        <strain evidence="2 3">AS_MEX2019</strain>
        <tissue evidence="2">Muscle</tissue>
    </source>
</reference>
<feature type="signal peptide" evidence="1">
    <location>
        <begin position="1"/>
        <end position="23"/>
    </location>
</feature>
<proteinExistence type="predicted"/>
<evidence type="ECO:0000313" key="3">
    <source>
        <dbReference type="Proteomes" id="UP001469553"/>
    </source>
</evidence>